<sequence>MCSIPSMEHFTKNNRRLFWGIYSTGQSKLEGIVGIKYSPKYTD</sequence>
<reference evidence="1 2" key="2">
    <citation type="submission" date="2008-10" db="EMBL/GenBank/DDBJ databases">
        <authorList>
            <person name="Fulton L."/>
            <person name="Clifton S."/>
            <person name="Fulton B."/>
            <person name="Xu J."/>
            <person name="Minx P."/>
            <person name="Pepin K.H."/>
            <person name="Johnson M."/>
            <person name="Bhonagiri V."/>
            <person name="Nash W.E."/>
            <person name="Mardis E.R."/>
            <person name="Wilson R.K."/>
        </authorList>
    </citation>
    <scope>NUCLEOTIDE SEQUENCE [LARGE SCALE GENOMIC DNA]</scope>
    <source>
        <strain evidence="1 2">DSM 30120</strain>
    </source>
</reference>
<evidence type="ECO:0000313" key="2">
    <source>
        <dbReference type="Proteomes" id="UP000003729"/>
    </source>
</evidence>
<gene>
    <name evidence="1" type="ORF">PROVALCAL_01372</name>
</gene>
<proteinExistence type="predicted"/>
<dbReference type="Proteomes" id="UP000003729">
    <property type="component" value="Unassembled WGS sequence"/>
</dbReference>
<name>B6XDF0_9GAMM</name>
<reference evidence="1 2" key="1">
    <citation type="submission" date="2008-10" db="EMBL/GenBank/DDBJ databases">
        <title>Draft genome sequence of Providencia alcalifaciens (DSM 30120).</title>
        <authorList>
            <person name="Sudarsanam P."/>
            <person name="Ley R."/>
            <person name="Guruge J."/>
            <person name="Turnbaugh P.J."/>
            <person name="Mahowald M."/>
            <person name="Liep D."/>
            <person name="Gordon J."/>
        </authorList>
    </citation>
    <scope>NUCLEOTIDE SEQUENCE [LARGE SCALE GENOMIC DNA]</scope>
    <source>
        <strain evidence="1 2">DSM 30120</strain>
    </source>
</reference>
<dbReference type="AlphaFoldDB" id="B6XDF0"/>
<dbReference type="EMBL" id="ABXW01000019">
    <property type="protein sequence ID" value="EEB46648.1"/>
    <property type="molecule type" value="Genomic_DNA"/>
</dbReference>
<evidence type="ECO:0000313" key="1">
    <source>
        <dbReference type="EMBL" id="EEB46648.1"/>
    </source>
</evidence>
<protein>
    <submittedName>
        <fullName evidence="1">Uncharacterized protein</fullName>
    </submittedName>
</protein>
<accession>B6XDF0</accession>
<organism evidence="1 2">
    <name type="scientific">Providencia alcalifaciens DSM 30120</name>
    <dbReference type="NCBI Taxonomy" id="520999"/>
    <lineage>
        <taxon>Bacteria</taxon>
        <taxon>Pseudomonadati</taxon>
        <taxon>Pseudomonadota</taxon>
        <taxon>Gammaproteobacteria</taxon>
        <taxon>Enterobacterales</taxon>
        <taxon>Morganellaceae</taxon>
        <taxon>Providencia</taxon>
    </lineage>
</organism>
<comment type="caution">
    <text evidence="1">The sequence shown here is derived from an EMBL/GenBank/DDBJ whole genome shotgun (WGS) entry which is preliminary data.</text>
</comment>